<reference evidence="1" key="1">
    <citation type="submission" date="2020-08" db="EMBL/GenBank/DDBJ databases">
        <title>Multicomponent nature underlies the extraordinary mechanical properties of spider dragline silk.</title>
        <authorList>
            <person name="Kono N."/>
            <person name="Nakamura H."/>
            <person name="Mori M."/>
            <person name="Yoshida Y."/>
            <person name="Ohtoshi R."/>
            <person name="Malay A.D."/>
            <person name="Moran D.A.P."/>
            <person name="Tomita M."/>
            <person name="Numata K."/>
            <person name="Arakawa K."/>
        </authorList>
    </citation>
    <scope>NUCLEOTIDE SEQUENCE</scope>
</reference>
<dbReference type="EMBL" id="BMAW01061781">
    <property type="protein sequence ID" value="GFT32858.1"/>
    <property type="molecule type" value="Genomic_DNA"/>
</dbReference>
<evidence type="ECO:0000313" key="1">
    <source>
        <dbReference type="EMBL" id="GFT32858.1"/>
    </source>
</evidence>
<dbReference type="Proteomes" id="UP000887013">
    <property type="component" value="Unassembled WGS sequence"/>
</dbReference>
<sequence>MDEIVLYVVLPYLMDHPGLTFLQNNARLHMAPLPMNCLQTFRTLPFYVGHLISPSKGIFERFDGKDICNHSAIQPELGDEEYDKLKYWSWHSVTNRSEYVVAEGEIINSSEYNNLTELLKVDVCNFE</sequence>
<accession>A0A8X6NSV0</accession>
<organism evidence="1 2">
    <name type="scientific">Nephila pilipes</name>
    <name type="common">Giant wood spider</name>
    <name type="synonym">Nephila maculata</name>
    <dbReference type="NCBI Taxonomy" id="299642"/>
    <lineage>
        <taxon>Eukaryota</taxon>
        <taxon>Metazoa</taxon>
        <taxon>Ecdysozoa</taxon>
        <taxon>Arthropoda</taxon>
        <taxon>Chelicerata</taxon>
        <taxon>Arachnida</taxon>
        <taxon>Araneae</taxon>
        <taxon>Araneomorphae</taxon>
        <taxon>Entelegynae</taxon>
        <taxon>Araneoidea</taxon>
        <taxon>Nephilidae</taxon>
        <taxon>Nephila</taxon>
    </lineage>
</organism>
<evidence type="ECO:0000313" key="2">
    <source>
        <dbReference type="Proteomes" id="UP000887013"/>
    </source>
</evidence>
<comment type="caution">
    <text evidence="1">The sequence shown here is derived from an EMBL/GenBank/DDBJ whole genome shotgun (WGS) entry which is preliminary data.</text>
</comment>
<protein>
    <submittedName>
        <fullName evidence="1">Uncharacterized protein</fullName>
    </submittedName>
</protein>
<dbReference type="AlphaFoldDB" id="A0A8X6NSV0"/>
<name>A0A8X6NSV0_NEPPI</name>
<proteinExistence type="predicted"/>
<gene>
    <name evidence="1" type="ORF">NPIL_69131</name>
</gene>
<keyword evidence="2" id="KW-1185">Reference proteome</keyword>